<keyword evidence="1 6" id="KW-0808">Transferase</keyword>
<comment type="function">
    <text evidence="6">Catalyzes the thiamine diphosphate-dependent decarboxylation of 2-oxoglutarate and the subsequent addition of the resulting succinic semialdehyde-thiamine pyrophosphate anion to isochorismate to yield 2-succinyl-5-enolpyruvyl-6-hydroxy-3-cyclohexene-1-carboxylate (SEPHCHC).</text>
</comment>
<evidence type="ECO:0000259" key="7">
    <source>
        <dbReference type="Pfam" id="PF02776"/>
    </source>
</evidence>
<dbReference type="EC" id="2.2.1.9" evidence="6"/>
<name>A0ABT0R081_9MICO</name>
<sequence length="592" mass="60350">MQPSSIPAPEPTGSGAVDEAVAIWRALAALGVRDVVLSPGSRSAPLVYALQDPQVAGVLRVHVRIDERAAAFTALGISRADPSRPGVVITTSGTAAAHLHAAVLEAHHGRIPLLVLTADRPAELRGVGANQAADQVGLYGSAVGFSADLPAPARTQASEVELRTAVSTLARAFAAAAAELPGPVHVNLGFRDPLVPAGGAVPGGGSEPADAPRIPLAHRPLPPALPAVPLALRSRTVVVAGDQAGRAARDFAEAHRLPLFAEPSSGARGGDCAIPGYPALLSAVMSAAADGDLAALRPELAIVFGHPTLSRAVLGSLLGAESTEIVIVDPAPGAAWADPSRRAHLIVPAITAATEADREDRAAYLEQWHRAARAAQQPRETEALPWQTRAALAVWDATGEADALVLGSSSLIRDLEQHAGDARGEILASRGLAGIDGLISTASGLALARAGAEAATPAGMSDPGRPGAAAAGRVRLLIGDVTALHDLTGLVVGPLEQEPALDIVVVDDGGGRIFSSLEHRQADPALLERCFTTPHGADLVAVARGLGVEALRVEGADALSRALADGTGGRRLLVVQDSSSAPERSSRAKEMQ</sequence>
<keyword evidence="5 6" id="KW-0464">Manganese</keyword>
<dbReference type="InterPro" id="IPR004433">
    <property type="entry name" value="MenaQ_synth_MenD"/>
</dbReference>
<comment type="similarity">
    <text evidence="6">Belongs to the TPP enzyme family. MenD subfamily.</text>
</comment>
<dbReference type="PANTHER" id="PTHR42916">
    <property type="entry name" value="2-SUCCINYL-5-ENOLPYRUVYL-6-HYDROXY-3-CYCLOHEXENE-1-CARBOXYLATE SYNTHASE"/>
    <property type="match status" value="1"/>
</dbReference>
<keyword evidence="3 6" id="KW-0460">Magnesium</keyword>
<protein>
    <recommendedName>
        <fullName evidence="6">2-succinyl-5-enolpyruvyl-6-hydroxy-3-cyclohexene-1-carboxylate synthase</fullName>
        <shortName evidence="6">SEPHCHC synthase</shortName>
        <ecNumber evidence="6">2.2.1.9</ecNumber>
    </recommendedName>
    <alternativeName>
        <fullName evidence="6">Menaquinone biosynthesis protein MenD</fullName>
    </alternativeName>
</protein>
<dbReference type="NCBIfam" id="TIGR00173">
    <property type="entry name" value="menD"/>
    <property type="match status" value="1"/>
</dbReference>
<dbReference type="EMBL" id="JAKNCJ010000002">
    <property type="protein sequence ID" value="MCL6422843.1"/>
    <property type="molecule type" value="Genomic_DNA"/>
</dbReference>
<evidence type="ECO:0000313" key="8">
    <source>
        <dbReference type="EMBL" id="MCL6422843.1"/>
    </source>
</evidence>
<comment type="pathway">
    <text evidence="6">Quinol/quinone metabolism; menaquinone biosynthesis.</text>
</comment>
<evidence type="ECO:0000256" key="2">
    <source>
        <dbReference type="ARBA" id="ARBA00022723"/>
    </source>
</evidence>
<organism evidence="8 9">
    <name type="scientific">Brachybacterium equifaecis</name>
    <dbReference type="NCBI Taxonomy" id="2910770"/>
    <lineage>
        <taxon>Bacteria</taxon>
        <taxon>Bacillati</taxon>
        <taxon>Actinomycetota</taxon>
        <taxon>Actinomycetes</taxon>
        <taxon>Micrococcales</taxon>
        <taxon>Dermabacteraceae</taxon>
        <taxon>Brachybacterium</taxon>
    </lineage>
</organism>
<keyword evidence="4 6" id="KW-0786">Thiamine pyrophosphate</keyword>
<comment type="caution">
    <text evidence="8">The sequence shown here is derived from an EMBL/GenBank/DDBJ whole genome shotgun (WGS) entry which is preliminary data.</text>
</comment>
<keyword evidence="9" id="KW-1185">Reference proteome</keyword>
<keyword evidence="2 6" id="KW-0479">Metal-binding</keyword>
<dbReference type="PIRSF" id="PIRSF004983">
    <property type="entry name" value="MenD"/>
    <property type="match status" value="1"/>
</dbReference>
<comment type="catalytic activity">
    <reaction evidence="6">
        <text>isochorismate + 2-oxoglutarate + H(+) = 5-enolpyruvoyl-6-hydroxy-2-succinyl-cyclohex-3-ene-1-carboxylate + CO2</text>
        <dbReference type="Rhea" id="RHEA:25593"/>
        <dbReference type="ChEBI" id="CHEBI:15378"/>
        <dbReference type="ChEBI" id="CHEBI:16526"/>
        <dbReference type="ChEBI" id="CHEBI:16810"/>
        <dbReference type="ChEBI" id="CHEBI:29780"/>
        <dbReference type="ChEBI" id="CHEBI:58818"/>
        <dbReference type="EC" id="2.2.1.9"/>
    </reaction>
</comment>
<dbReference type="RefSeq" id="WP_249736957.1">
    <property type="nucleotide sequence ID" value="NZ_JAKNCJ010000002.1"/>
</dbReference>
<evidence type="ECO:0000256" key="3">
    <source>
        <dbReference type="ARBA" id="ARBA00022842"/>
    </source>
</evidence>
<keyword evidence="6" id="KW-0474">Menaquinone biosynthesis</keyword>
<dbReference type="Pfam" id="PF02776">
    <property type="entry name" value="TPP_enzyme_N"/>
    <property type="match status" value="1"/>
</dbReference>
<gene>
    <name evidence="6 8" type="primary">menD</name>
    <name evidence="8" type="ORF">Bequi_05490</name>
</gene>
<dbReference type="Proteomes" id="UP001203761">
    <property type="component" value="Unassembled WGS sequence"/>
</dbReference>
<accession>A0ABT0R081</accession>
<evidence type="ECO:0000256" key="6">
    <source>
        <dbReference type="HAMAP-Rule" id="MF_01659"/>
    </source>
</evidence>
<dbReference type="Gene3D" id="3.40.50.1220">
    <property type="entry name" value="TPP-binding domain"/>
    <property type="match status" value="1"/>
</dbReference>
<dbReference type="PANTHER" id="PTHR42916:SF1">
    <property type="entry name" value="PROTEIN PHYLLO, CHLOROPLASTIC"/>
    <property type="match status" value="1"/>
</dbReference>
<comment type="pathway">
    <text evidence="6">Quinol/quinone metabolism; 1,4-dihydroxy-2-naphthoate biosynthesis; 1,4-dihydroxy-2-naphthoate from chorismate: step 2/7.</text>
</comment>
<comment type="subunit">
    <text evidence="6">Homodimer.</text>
</comment>
<dbReference type="SUPFAM" id="SSF52518">
    <property type="entry name" value="Thiamin diphosphate-binding fold (THDP-binding)"/>
    <property type="match status" value="2"/>
</dbReference>
<dbReference type="GO" id="GO:0070204">
    <property type="term" value="F:2-succinyl-5-enolpyruvyl-6-hydroxy-3-cyclohexene-1-carboxylic-acid synthase activity"/>
    <property type="evidence" value="ECO:0007669"/>
    <property type="project" value="UniProtKB-EC"/>
</dbReference>
<proteinExistence type="inferred from homology"/>
<dbReference type="InterPro" id="IPR029061">
    <property type="entry name" value="THDP-binding"/>
</dbReference>
<evidence type="ECO:0000313" key="9">
    <source>
        <dbReference type="Proteomes" id="UP001203761"/>
    </source>
</evidence>
<dbReference type="InterPro" id="IPR012001">
    <property type="entry name" value="Thiamin_PyroP_enz_TPP-bd_dom"/>
</dbReference>
<comment type="cofactor">
    <cofactor evidence="6">
        <name>Mg(2+)</name>
        <dbReference type="ChEBI" id="CHEBI:18420"/>
    </cofactor>
    <cofactor evidence="6">
        <name>Mn(2+)</name>
        <dbReference type="ChEBI" id="CHEBI:29035"/>
    </cofactor>
</comment>
<evidence type="ECO:0000256" key="1">
    <source>
        <dbReference type="ARBA" id="ARBA00022679"/>
    </source>
</evidence>
<reference evidence="8" key="1">
    <citation type="submission" date="2022-02" db="EMBL/GenBank/DDBJ databases">
        <authorList>
            <person name="Lee M."/>
            <person name="Kim S.-J."/>
            <person name="Jung M.-Y."/>
        </authorList>
    </citation>
    <scope>NUCLEOTIDE SEQUENCE</scope>
    <source>
        <strain evidence="8">JHP9</strain>
    </source>
</reference>
<dbReference type="HAMAP" id="MF_01659">
    <property type="entry name" value="MenD"/>
    <property type="match status" value="1"/>
</dbReference>
<evidence type="ECO:0000256" key="4">
    <source>
        <dbReference type="ARBA" id="ARBA00023052"/>
    </source>
</evidence>
<comment type="cofactor">
    <cofactor evidence="6">
        <name>thiamine diphosphate</name>
        <dbReference type="ChEBI" id="CHEBI:58937"/>
    </cofactor>
    <text evidence="6">Binds 1 thiamine pyrophosphate per subunit.</text>
</comment>
<feature type="domain" description="Thiamine pyrophosphate enzyme N-terminal TPP-binding" evidence="7">
    <location>
        <begin position="22"/>
        <end position="137"/>
    </location>
</feature>
<evidence type="ECO:0000256" key="5">
    <source>
        <dbReference type="ARBA" id="ARBA00023211"/>
    </source>
</evidence>
<dbReference type="Gene3D" id="3.40.50.970">
    <property type="match status" value="2"/>
</dbReference>